<reference evidence="2" key="1">
    <citation type="submission" date="2017-04" db="EMBL/GenBank/DDBJ databases">
        <title>Function of individual gut microbiota members based on whole genome sequencing of pure cultures obtained from chicken caecum.</title>
        <authorList>
            <person name="Medvecky M."/>
            <person name="Cejkova D."/>
            <person name="Polansky O."/>
            <person name="Karasova D."/>
            <person name="Kubasova T."/>
            <person name="Cizek A."/>
            <person name="Rychlik I."/>
        </authorList>
    </citation>
    <scope>NUCLEOTIDE SEQUENCE [LARGE SCALE GENOMIC DNA]</scope>
    <source>
        <strain evidence="2">An179</strain>
    </source>
</reference>
<sequence>MLYTKQKKEALAIHERAVSKYNIAIQKMKQLGEHLYEQRRDCVTWIYDVEFLVNSIANHPKEFAKKISEIQMEQKKFQATEAYAVDAMSNISVAAGIASGVAIASIAPSAAMWVATTFGTASTGTAISTLSGAAATKAALAWLGGGALSAGGAGIAGGQALLALAGPIGWGITGVSTVASVAVLGHKNKKIADEAIASAKKITVAGAEANEASAKIQQLTDKTIMLMEALTDLIHANRYLKGSNYLDLSEDEQYQLGTLVNNTLTLAEMLNKTI</sequence>
<proteinExistence type="predicted"/>
<gene>
    <name evidence="1" type="ORF">B5F15_14605</name>
</gene>
<protein>
    <submittedName>
        <fullName evidence="1">Uncharacterized protein</fullName>
    </submittedName>
</protein>
<evidence type="ECO:0000313" key="1">
    <source>
        <dbReference type="EMBL" id="OUP55504.1"/>
    </source>
</evidence>
<comment type="caution">
    <text evidence="1">The sequence shown here is derived from an EMBL/GenBank/DDBJ whole genome shotgun (WGS) entry which is preliminary data.</text>
</comment>
<accession>A0A1Y4LFM9</accession>
<name>A0A1Y4LFM9_9FIRM</name>
<dbReference type="RefSeq" id="WP_087415839.1">
    <property type="nucleotide sequence ID" value="NZ_NFKL01000026.1"/>
</dbReference>
<evidence type="ECO:0000313" key="2">
    <source>
        <dbReference type="Proteomes" id="UP000195326"/>
    </source>
</evidence>
<dbReference type="AlphaFoldDB" id="A0A1Y4LFM9"/>
<organism evidence="1 2">
    <name type="scientific">Butyricicoccus pullicaecorum</name>
    <dbReference type="NCBI Taxonomy" id="501571"/>
    <lineage>
        <taxon>Bacteria</taxon>
        <taxon>Bacillati</taxon>
        <taxon>Bacillota</taxon>
        <taxon>Clostridia</taxon>
        <taxon>Eubacteriales</taxon>
        <taxon>Butyricicoccaceae</taxon>
        <taxon>Butyricicoccus</taxon>
    </lineage>
</organism>
<dbReference type="Proteomes" id="UP000195326">
    <property type="component" value="Unassembled WGS sequence"/>
</dbReference>
<dbReference type="EMBL" id="NFKL01000026">
    <property type="protein sequence ID" value="OUP55504.1"/>
    <property type="molecule type" value="Genomic_DNA"/>
</dbReference>